<comment type="cofactor">
    <cofactor evidence="1">
        <name>Mg(2+)</name>
        <dbReference type="ChEBI" id="CHEBI:18420"/>
    </cofactor>
</comment>
<keyword evidence="3" id="KW-0479">Metal-binding</keyword>
<dbReference type="GO" id="GO:0008296">
    <property type="term" value="F:3'-5'-DNA exonuclease activity"/>
    <property type="evidence" value="ECO:0007669"/>
    <property type="project" value="TreeGrafter"/>
</dbReference>
<dbReference type="PANTHER" id="PTHR13058:SF19">
    <property type="entry name" value="LD40940P"/>
    <property type="match status" value="1"/>
</dbReference>
<dbReference type="SUPFAM" id="SSF53098">
    <property type="entry name" value="Ribonuclease H-like"/>
    <property type="match status" value="1"/>
</dbReference>
<dbReference type="EnsemblMetazoa" id="SCAU006485-RA">
    <property type="protein sequence ID" value="SCAU006485-PA"/>
    <property type="gene ID" value="SCAU006485"/>
</dbReference>
<keyword evidence="6" id="KW-0460">Magnesium</keyword>
<name>A0A1I8PB84_STOCA</name>
<evidence type="ECO:0000256" key="4">
    <source>
        <dbReference type="ARBA" id="ARBA00022801"/>
    </source>
</evidence>
<accession>A0A1I8PB84</accession>
<gene>
    <name evidence="9" type="primary">106086324</name>
</gene>
<dbReference type="SMART" id="SM00479">
    <property type="entry name" value="EXOIII"/>
    <property type="match status" value="1"/>
</dbReference>
<dbReference type="KEGG" id="scac:106086324"/>
<dbReference type="VEuPathDB" id="VectorBase:SCAU006485"/>
<dbReference type="GO" id="GO:0046872">
    <property type="term" value="F:metal ion binding"/>
    <property type="evidence" value="ECO:0007669"/>
    <property type="project" value="UniProtKB-KW"/>
</dbReference>
<sequence>MESGCETNNNIKTLAVIDLETNGLPWEQFNVCSITELSVYAFSAQCLTDKAAENHANKNAKSSCGGMDGIADLSKEIPDLPRVLHKLTLMVNPQRMIHPESERITGLCNEMLCNEASFDINTANCLLGFLERLEKPICFVAHNGWSFDYPVIRHVFEKINMTVPSTIYCVDSLKAFIEMDEKQYEMANIAKTLIESPKSDENISKACSEEITKIATKDPLEHNAAIDWRKVNETTPHRKTKVEKRKREVETTPCKNQVKRTTGLKVRRELFSKPFQPQSKYPPKGKYQLGNIYERVFGKPCDNLHRAESDVMILTKLILHYGLDFLAYAEERKITFDQVKKLGKF</sequence>
<evidence type="ECO:0000256" key="6">
    <source>
        <dbReference type="ARBA" id="ARBA00022842"/>
    </source>
</evidence>
<proteinExistence type="inferred from homology"/>
<evidence type="ECO:0000256" key="7">
    <source>
        <dbReference type="ARBA" id="ARBA00025769"/>
    </source>
</evidence>
<dbReference type="Proteomes" id="UP000095300">
    <property type="component" value="Unassembled WGS sequence"/>
</dbReference>
<dbReference type="PANTHER" id="PTHR13058">
    <property type="entry name" value="THREE PRIME REPAIR EXONUCLEASE 1, 2"/>
    <property type="match status" value="1"/>
</dbReference>
<keyword evidence="2" id="KW-0540">Nuclease</keyword>
<evidence type="ECO:0000256" key="2">
    <source>
        <dbReference type="ARBA" id="ARBA00022722"/>
    </source>
</evidence>
<evidence type="ECO:0000256" key="1">
    <source>
        <dbReference type="ARBA" id="ARBA00001946"/>
    </source>
</evidence>
<dbReference type="InterPro" id="IPR040393">
    <property type="entry name" value="TREX1/2"/>
</dbReference>
<dbReference type="STRING" id="35570.A0A1I8PB84"/>
<dbReference type="Gene3D" id="3.30.420.10">
    <property type="entry name" value="Ribonuclease H-like superfamily/Ribonuclease H"/>
    <property type="match status" value="1"/>
</dbReference>
<keyword evidence="5" id="KW-0269">Exonuclease</keyword>
<comment type="similarity">
    <text evidence="7">Belongs to the exonuclease superfamily. TREX family.</text>
</comment>
<evidence type="ECO:0000259" key="8">
    <source>
        <dbReference type="SMART" id="SM00479"/>
    </source>
</evidence>
<keyword evidence="10" id="KW-1185">Reference proteome</keyword>
<reference evidence="9" key="1">
    <citation type="submission" date="2020-05" db="UniProtKB">
        <authorList>
            <consortium name="EnsemblMetazoa"/>
        </authorList>
    </citation>
    <scope>IDENTIFICATION</scope>
    <source>
        <strain evidence="9">USDA</strain>
    </source>
</reference>
<protein>
    <recommendedName>
        <fullName evidence="8">Exonuclease domain-containing protein</fullName>
    </recommendedName>
</protein>
<feature type="domain" description="Exonuclease" evidence="8">
    <location>
        <begin position="13"/>
        <end position="327"/>
    </location>
</feature>
<dbReference type="GO" id="GO:0003676">
    <property type="term" value="F:nucleic acid binding"/>
    <property type="evidence" value="ECO:0007669"/>
    <property type="project" value="InterPro"/>
</dbReference>
<organism evidence="9 10">
    <name type="scientific">Stomoxys calcitrans</name>
    <name type="common">Stable fly</name>
    <name type="synonym">Conops calcitrans</name>
    <dbReference type="NCBI Taxonomy" id="35570"/>
    <lineage>
        <taxon>Eukaryota</taxon>
        <taxon>Metazoa</taxon>
        <taxon>Ecdysozoa</taxon>
        <taxon>Arthropoda</taxon>
        <taxon>Hexapoda</taxon>
        <taxon>Insecta</taxon>
        <taxon>Pterygota</taxon>
        <taxon>Neoptera</taxon>
        <taxon>Endopterygota</taxon>
        <taxon>Diptera</taxon>
        <taxon>Brachycera</taxon>
        <taxon>Muscomorpha</taxon>
        <taxon>Muscoidea</taxon>
        <taxon>Muscidae</taxon>
        <taxon>Stomoxys</taxon>
    </lineage>
</organism>
<evidence type="ECO:0000313" key="10">
    <source>
        <dbReference type="Proteomes" id="UP000095300"/>
    </source>
</evidence>
<dbReference type="InterPro" id="IPR013520">
    <property type="entry name" value="Ribonucl_H"/>
</dbReference>
<keyword evidence="4" id="KW-0378">Hydrolase</keyword>
<evidence type="ECO:0000313" key="9">
    <source>
        <dbReference type="EnsemblMetazoa" id="SCAU006485-PA"/>
    </source>
</evidence>
<dbReference type="AlphaFoldDB" id="A0A1I8PB84"/>
<evidence type="ECO:0000256" key="5">
    <source>
        <dbReference type="ARBA" id="ARBA00022839"/>
    </source>
</evidence>
<dbReference type="GO" id="GO:0005737">
    <property type="term" value="C:cytoplasm"/>
    <property type="evidence" value="ECO:0007669"/>
    <property type="project" value="TreeGrafter"/>
</dbReference>
<dbReference type="GO" id="GO:0006308">
    <property type="term" value="P:DNA catabolic process"/>
    <property type="evidence" value="ECO:0007669"/>
    <property type="project" value="TreeGrafter"/>
</dbReference>
<evidence type="ECO:0000256" key="3">
    <source>
        <dbReference type="ARBA" id="ARBA00022723"/>
    </source>
</evidence>
<dbReference type="InterPro" id="IPR012337">
    <property type="entry name" value="RNaseH-like_sf"/>
</dbReference>
<dbReference type="OrthoDB" id="10250935at2759"/>
<dbReference type="Pfam" id="PF00929">
    <property type="entry name" value="RNase_T"/>
    <property type="match status" value="1"/>
</dbReference>
<dbReference type="InterPro" id="IPR036397">
    <property type="entry name" value="RNaseH_sf"/>
</dbReference>